<dbReference type="Proteomes" id="UP000287651">
    <property type="component" value="Unassembled WGS sequence"/>
</dbReference>
<proteinExistence type="predicted"/>
<protein>
    <recommendedName>
        <fullName evidence="3">Retrotransposon Copia-like N-terminal domain-containing protein</fullName>
    </recommendedName>
</protein>
<reference evidence="1 2" key="1">
    <citation type="journal article" date="2014" name="Agronomy (Basel)">
        <title>A Draft Genome Sequence for Ensete ventricosum, the Drought-Tolerant Tree Against Hunger.</title>
        <authorList>
            <person name="Harrison J."/>
            <person name="Moore K.A."/>
            <person name="Paszkiewicz K."/>
            <person name="Jones T."/>
            <person name="Grant M."/>
            <person name="Ambacheew D."/>
            <person name="Muzemil S."/>
            <person name="Studholme D.J."/>
        </authorList>
    </citation>
    <scope>NUCLEOTIDE SEQUENCE [LARGE SCALE GENOMIC DNA]</scope>
</reference>
<accession>A0A426YLL3</accession>
<dbReference type="AlphaFoldDB" id="A0A426YLL3"/>
<organism evidence="1 2">
    <name type="scientific">Ensete ventricosum</name>
    <name type="common">Abyssinian banana</name>
    <name type="synonym">Musa ensete</name>
    <dbReference type="NCBI Taxonomy" id="4639"/>
    <lineage>
        <taxon>Eukaryota</taxon>
        <taxon>Viridiplantae</taxon>
        <taxon>Streptophyta</taxon>
        <taxon>Embryophyta</taxon>
        <taxon>Tracheophyta</taxon>
        <taxon>Spermatophyta</taxon>
        <taxon>Magnoliopsida</taxon>
        <taxon>Liliopsida</taxon>
        <taxon>Zingiberales</taxon>
        <taxon>Musaceae</taxon>
        <taxon>Ensete</taxon>
    </lineage>
</organism>
<gene>
    <name evidence="1" type="ORF">B296_00023139</name>
</gene>
<evidence type="ECO:0000313" key="2">
    <source>
        <dbReference type="Proteomes" id="UP000287651"/>
    </source>
</evidence>
<sequence length="264" mass="28281">MHALCRFQLAFSSDISRSPHCPATTRRTQRPLPCRTNTLPPLPLLQPYCYCLFPLEPIADTPAAPLLAALAVALVLAAAIAAPLRRSPLSHLLLSSASPSSSIDAGPLPVNYQQQHHYRVAPHSLGAPHDVAISYPHCQRPPHFLSSTAAVLLPQPPLPITPTQSSGHLFCLSFDSTSPMPSSSTSTSPTLFPVENASTSSHEGLISINAASLIPFKLSKSVNYTSWRAQFYNLLFGYGLLGYVDGSFSCPPAMIHIPSDPSPV</sequence>
<comment type="caution">
    <text evidence="1">The sequence shown here is derived from an EMBL/GenBank/DDBJ whole genome shotgun (WGS) entry which is preliminary data.</text>
</comment>
<name>A0A426YLL3_ENSVE</name>
<evidence type="ECO:0008006" key="3">
    <source>
        <dbReference type="Google" id="ProtNLM"/>
    </source>
</evidence>
<evidence type="ECO:0000313" key="1">
    <source>
        <dbReference type="EMBL" id="RRT52613.1"/>
    </source>
</evidence>
<dbReference type="EMBL" id="AMZH03011576">
    <property type="protein sequence ID" value="RRT52613.1"/>
    <property type="molecule type" value="Genomic_DNA"/>
</dbReference>